<dbReference type="KEGG" id="mlr:MELLADRAFT_116567"/>
<reference evidence="3" key="1">
    <citation type="journal article" date="2011" name="Proc. Natl. Acad. Sci. U.S.A.">
        <title>Obligate biotrophy features unraveled by the genomic analysis of rust fungi.</title>
        <authorList>
            <person name="Duplessis S."/>
            <person name="Cuomo C.A."/>
            <person name="Lin Y.-C."/>
            <person name="Aerts A."/>
            <person name="Tisserant E."/>
            <person name="Veneault-Fourrey C."/>
            <person name="Joly D.L."/>
            <person name="Hacquard S."/>
            <person name="Amselem J."/>
            <person name="Cantarel B.L."/>
            <person name="Chiu R."/>
            <person name="Coutinho P.M."/>
            <person name="Feau N."/>
            <person name="Field M."/>
            <person name="Frey P."/>
            <person name="Gelhaye E."/>
            <person name="Goldberg J."/>
            <person name="Grabherr M.G."/>
            <person name="Kodira C.D."/>
            <person name="Kohler A."/>
            <person name="Kuees U."/>
            <person name="Lindquist E.A."/>
            <person name="Lucas S.M."/>
            <person name="Mago R."/>
            <person name="Mauceli E."/>
            <person name="Morin E."/>
            <person name="Murat C."/>
            <person name="Pangilinan J.L."/>
            <person name="Park R."/>
            <person name="Pearson M."/>
            <person name="Quesneville H."/>
            <person name="Rouhier N."/>
            <person name="Sakthikumar S."/>
            <person name="Salamov A.A."/>
            <person name="Schmutz J."/>
            <person name="Selles B."/>
            <person name="Shapiro H."/>
            <person name="Tanguay P."/>
            <person name="Tuskan G.A."/>
            <person name="Henrissat B."/>
            <person name="Van de Peer Y."/>
            <person name="Rouze P."/>
            <person name="Ellis J.G."/>
            <person name="Dodds P.N."/>
            <person name="Schein J.E."/>
            <person name="Zhong S."/>
            <person name="Hamelin R.C."/>
            <person name="Grigoriev I.V."/>
            <person name="Szabo L.J."/>
            <person name="Martin F."/>
        </authorList>
    </citation>
    <scope>NUCLEOTIDE SEQUENCE [LARGE SCALE GENOMIC DNA]</scope>
    <source>
        <strain evidence="3">98AG31 / pathotype 3-4-7</strain>
    </source>
</reference>
<feature type="compositionally biased region" description="Polar residues" evidence="1">
    <location>
        <begin position="19"/>
        <end position="40"/>
    </location>
</feature>
<feature type="region of interest" description="Disordered" evidence="1">
    <location>
        <begin position="1"/>
        <end position="40"/>
    </location>
</feature>
<evidence type="ECO:0000313" key="3">
    <source>
        <dbReference type="Proteomes" id="UP000001072"/>
    </source>
</evidence>
<dbReference type="VEuPathDB" id="FungiDB:MELLADRAFT_116567"/>
<sequence length="225" mass="25429">MSHRPLLPKNVKPRHGMNPFSQSYSPHSSTRWSHQTSSRSMGITRTLSEALKRASNTLSNVRSSSNMEYTQLRLSPQPKAVPKASKRRPSLARSVTSTLHGFFDVIEQPIVLSDQPCSLFDRCSSVAGLYGVRKTKRPRNSTEQDWDFRCRGEETGVKPRDENDRKLIYESGSFWISSFKSSGKLSKSSGDLIGASNYELQSYTPRFSPKNSYSDEKGCLMRPIR</sequence>
<evidence type="ECO:0000313" key="2">
    <source>
        <dbReference type="EMBL" id="EGG06338.1"/>
    </source>
</evidence>
<evidence type="ECO:0000256" key="1">
    <source>
        <dbReference type="SAM" id="MobiDB-lite"/>
    </source>
</evidence>
<accession>F4RMQ3</accession>
<organism evidence="3">
    <name type="scientific">Melampsora larici-populina (strain 98AG31 / pathotype 3-4-7)</name>
    <name type="common">Poplar leaf rust fungus</name>
    <dbReference type="NCBI Taxonomy" id="747676"/>
    <lineage>
        <taxon>Eukaryota</taxon>
        <taxon>Fungi</taxon>
        <taxon>Dikarya</taxon>
        <taxon>Basidiomycota</taxon>
        <taxon>Pucciniomycotina</taxon>
        <taxon>Pucciniomycetes</taxon>
        <taxon>Pucciniales</taxon>
        <taxon>Melampsoraceae</taxon>
        <taxon>Melampsora</taxon>
    </lineage>
</organism>
<dbReference type="RefSeq" id="XP_007410576.1">
    <property type="nucleotide sequence ID" value="XM_007410514.1"/>
</dbReference>
<dbReference type="OrthoDB" id="10386318at2759"/>
<dbReference type="Proteomes" id="UP000001072">
    <property type="component" value="Unassembled WGS sequence"/>
</dbReference>
<dbReference type="HOGENOM" id="CLU_1230180_0_0_1"/>
<proteinExistence type="predicted"/>
<dbReference type="GeneID" id="18925839"/>
<dbReference type="EMBL" id="GL883109">
    <property type="protein sequence ID" value="EGG06338.1"/>
    <property type="molecule type" value="Genomic_DNA"/>
</dbReference>
<protein>
    <submittedName>
        <fullName evidence="2">Uncharacterized protein</fullName>
    </submittedName>
</protein>
<name>F4RMQ3_MELLP</name>
<dbReference type="AlphaFoldDB" id="F4RMQ3"/>
<keyword evidence="3" id="KW-1185">Reference proteome</keyword>
<dbReference type="InParanoid" id="F4RMQ3"/>
<gene>
    <name evidence="2" type="ORF">MELLADRAFT_116567</name>
</gene>